<reference evidence="9 10" key="1">
    <citation type="journal article" date="2020" name="BMC Genomics">
        <title>Intraspecific diversification of the crop wild relative Brassica cretica Lam. using demographic model selection.</title>
        <authorList>
            <person name="Kioukis A."/>
            <person name="Michalopoulou V.A."/>
            <person name="Briers L."/>
            <person name="Pirintsos S."/>
            <person name="Studholme D.J."/>
            <person name="Pavlidis P."/>
            <person name="Sarris P.F."/>
        </authorList>
    </citation>
    <scope>NUCLEOTIDE SEQUENCE [LARGE SCALE GENOMIC DNA]</scope>
    <source>
        <strain evidence="10">cv. PFS-1207/04</strain>
    </source>
</reference>
<evidence type="ECO:0000256" key="6">
    <source>
        <dbReference type="ARBA" id="ARBA00023034"/>
    </source>
</evidence>
<feature type="region of interest" description="Disordered" evidence="7">
    <location>
        <begin position="80"/>
        <end position="108"/>
    </location>
</feature>
<dbReference type="Proteomes" id="UP000266723">
    <property type="component" value="Unassembled WGS sequence"/>
</dbReference>
<evidence type="ECO:0000256" key="3">
    <source>
        <dbReference type="ARBA" id="ARBA00022676"/>
    </source>
</evidence>
<keyword evidence="4" id="KW-0808">Transferase</keyword>
<dbReference type="InterPro" id="IPR040911">
    <property type="entry name" value="Exostosin_GT47"/>
</dbReference>
<accession>A0ABQ7ALW6</accession>
<keyword evidence="10" id="KW-1185">Reference proteome</keyword>
<feature type="domain" description="Exostosin GT47" evidence="8">
    <location>
        <begin position="446"/>
        <end position="575"/>
    </location>
</feature>
<keyword evidence="5" id="KW-0735">Signal-anchor</keyword>
<protein>
    <recommendedName>
        <fullName evidence="8">Exostosin GT47 domain-containing protein</fullName>
    </recommendedName>
</protein>
<comment type="subcellular location">
    <subcellularLocation>
        <location evidence="1">Golgi apparatus membrane</location>
        <topology evidence="1">Single-pass type II membrane protein</topology>
    </subcellularLocation>
</comment>
<dbReference type="InterPro" id="IPR004263">
    <property type="entry name" value="Exostosin"/>
</dbReference>
<evidence type="ECO:0000256" key="4">
    <source>
        <dbReference type="ARBA" id="ARBA00022679"/>
    </source>
</evidence>
<gene>
    <name evidence="9" type="ORF">DY000_02053004</name>
</gene>
<dbReference type="Pfam" id="PF03016">
    <property type="entry name" value="Exostosin_GT47"/>
    <property type="match status" value="2"/>
</dbReference>
<sequence>MVPKITSMAVAKPLCSVSCLLLSSSLVFVVSLLFFFSNSLTSDQNPRISLDTYQTGINVFVAELPRSLNYGLLDKYWSSSPDSRIPSDPDHPTRKTNSPKPEKYPPYPENPLIKQYSAEYWIMGDLETPPEKRTGSFAKRVFSESEADVVFVPFFATLSAEMELGNGKGSSFRKKSGNEDYQRQRQVLDFLRNTQAWKRSGGRDHVFVLTDPVAMWHVRQEIALSILLVVDFGGWFRQDSKSFNGTSLPERIEHTQVSVIKDVIVPYTHLLPRLDLSQNKRRHSLLYFKGAKHRHRGGLIREKLWDLLVDEHGIVMEEGFPNATGREQSIRGMRNSEFCLHPAGDTPTSCRLFDAVQSLCIPVIVSDNIELPFEGMIDYSEFSVFVSVSDALRPKWLANHLRNFSERDKETFRSRMAKGQSVFVYDNGKANGIGPIQHDGAVNHIWKKVQQKVPMVKEAVFRERRKPAGTSGGLIREKLWDLLVDEHGIVMEEGFPNATGREQSIRGMRNSEFCLHPAGDTPTSCRLFDAVQSLCIPVIVSDNIELPFEGMIDYSEFSVFVSVSDALRPKWLANHLRNFSERDKETFRSRMAKGQSVFVYDNGKANGIGPIQHDGAVNHIWKKVQQKVPMVKEAVFRERRKPAGTSVPLRCQCI</sequence>
<evidence type="ECO:0000256" key="1">
    <source>
        <dbReference type="ARBA" id="ARBA00004323"/>
    </source>
</evidence>
<dbReference type="PANTHER" id="PTHR11062:SF60">
    <property type="entry name" value="EXOSTOSIN FAMILY PROTEIN"/>
    <property type="match status" value="1"/>
</dbReference>
<dbReference type="EMBL" id="QGKV02002055">
    <property type="protein sequence ID" value="KAF3498887.1"/>
    <property type="molecule type" value="Genomic_DNA"/>
</dbReference>
<keyword evidence="6" id="KW-0333">Golgi apparatus</keyword>
<comment type="caution">
    <text evidence="9">The sequence shown here is derived from an EMBL/GenBank/DDBJ whole genome shotgun (WGS) entry which is preliminary data.</text>
</comment>
<evidence type="ECO:0000313" key="10">
    <source>
        <dbReference type="Proteomes" id="UP000266723"/>
    </source>
</evidence>
<evidence type="ECO:0000259" key="8">
    <source>
        <dbReference type="Pfam" id="PF03016"/>
    </source>
</evidence>
<keyword evidence="3" id="KW-0328">Glycosyltransferase</keyword>
<evidence type="ECO:0000313" key="9">
    <source>
        <dbReference type="EMBL" id="KAF3498887.1"/>
    </source>
</evidence>
<dbReference type="PANTHER" id="PTHR11062">
    <property type="entry name" value="EXOSTOSIN HEPARAN SULFATE GLYCOSYLTRANSFERASE -RELATED"/>
    <property type="match status" value="1"/>
</dbReference>
<evidence type="ECO:0000256" key="7">
    <source>
        <dbReference type="SAM" id="MobiDB-lite"/>
    </source>
</evidence>
<proteinExistence type="inferred from homology"/>
<evidence type="ECO:0000256" key="5">
    <source>
        <dbReference type="ARBA" id="ARBA00022968"/>
    </source>
</evidence>
<keyword evidence="5" id="KW-0812">Transmembrane</keyword>
<comment type="similarity">
    <text evidence="2">Belongs to the glycosyltransferase 47 family.</text>
</comment>
<name>A0ABQ7ALW6_BRACR</name>
<organism evidence="9 10">
    <name type="scientific">Brassica cretica</name>
    <name type="common">Mustard</name>
    <dbReference type="NCBI Taxonomy" id="69181"/>
    <lineage>
        <taxon>Eukaryota</taxon>
        <taxon>Viridiplantae</taxon>
        <taxon>Streptophyta</taxon>
        <taxon>Embryophyta</taxon>
        <taxon>Tracheophyta</taxon>
        <taxon>Spermatophyta</taxon>
        <taxon>Magnoliopsida</taxon>
        <taxon>eudicotyledons</taxon>
        <taxon>Gunneridae</taxon>
        <taxon>Pentapetalae</taxon>
        <taxon>rosids</taxon>
        <taxon>malvids</taxon>
        <taxon>Brassicales</taxon>
        <taxon>Brassicaceae</taxon>
        <taxon>Brassiceae</taxon>
        <taxon>Brassica</taxon>
    </lineage>
</organism>
<evidence type="ECO:0000256" key="2">
    <source>
        <dbReference type="ARBA" id="ARBA00010271"/>
    </source>
</evidence>
<feature type="domain" description="Exostosin GT47" evidence="8">
    <location>
        <begin position="55"/>
        <end position="400"/>
    </location>
</feature>